<dbReference type="InterPro" id="IPR007630">
    <property type="entry name" value="RNA_pol_sigma70_r4"/>
</dbReference>
<dbReference type="Gene3D" id="1.20.120.1810">
    <property type="match status" value="1"/>
</dbReference>
<dbReference type="NCBIfam" id="TIGR02937">
    <property type="entry name" value="sigma70-ECF"/>
    <property type="match status" value="1"/>
</dbReference>
<gene>
    <name evidence="6" type="ORF">Daura_24150</name>
</gene>
<dbReference type="InterPro" id="IPR002645">
    <property type="entry name" value="STAS_dom"/>
</dbReference>
<dbReference type="PANTHER" id="PTHR30385">
    <property type="entry name" value="SIGMA FACTOR F FLAGELLAR"/>
    <property type="match status" value="1"/>
</dbReference>
<evidence type="ECO:0000256" key="3">
    <source>
        <dbReference type="ARBA" id="ARBA00023125"/>
    </source>
</evidence>
<dbReference type="Gene3D" id="3.30.750.24">
    <property type="entry name" value="STAS domain"/>
    <property type="match status" value="1"/>
</dbReference>
<dbReference type="RefSeq" id="WP_081971169.1">
    <property type="nucleotide sequence ID" value="NZ_CP073767.1"/>
</dbReference>
<dbReference type="Pfam" id="PF04539">
    <property type="entry name" value="Sigma70_r3"/>
    <property type="match status" value="1"/>
</dbReference>
<dbReference type="InterPro" id="IPR058548">
    <property type="entry name" value="MlaB-like_STAS"/>
</dbReference>
<dbReference type="InterPro" id="IPR007624">
    <property type="entry name" value="RNA_pol_sigma70_r3"/>
</dbReference>
<dbReference type="InterPro" id="IPR014322">
    <property type="entry name" value="RNA_pol_sigma-B/F/G"/>
</dbReference>
<keyword evidence="2" id="KW-0731">Sigma factor</keyword>
<protein>
    <submittedName>
        <fullName evidence="6">SigB/SigF/SigG family RNA polymerase sigma factor</fullName>
    </submittedName>
</protein>
<evidence type="ECO:0000256" key="2">
    <source>
        <dbReference type="ARBA" id="ARBA00023082"/>
    </source>
</evidence>
<dbReference type="SUPFAM" id="SSF88946">
    <property type="entry name" value="Sigma2 domain of RNA polymerase sigma factors"/>
    <property type="match status" value="1"/>
</dbReference>
<dbReference type="PRINTS" id="PR00046">
    <property type="entry name" value="SIGMA70FCT"/>
</dbReference>
<keyword evidence="3" id="KW-0238">DNA-binding</keyword>
<dbReference type="EMBL" id="CP073767">
    <property type="protein sequence ID" value="UWZ58983.1"/>
    <property type="molecule type" value="Genomic_DNA"/>
</dbReference>
<dbReference type="Pfam" id="PF13466">
    <property type="entry name" value="STAS_2"/>
    <property type="match status" value="1"/>
</dbReference>
<dbReference type="SUPFAM" id="SSF88659">
    <property type="entry name" value="Sigma3 and sigma4 domains of RNA polymerase sigma factors"/>
    <property type="match status" value="2"/>
</dbReference>
<dbReference type="GO" id="GO:0016987">
    <property type="term" value="F:sigma factor activity"/>
    <property type="evidence" value="ECO:0007669"/>
    <property type="project" value="UniProtKB-KW"/>
</dbReference>
<feature type="domain" description="STAS" evidence="5">
    <location>
        <begin position="3"/>
        <end position="112"/>
    </location>
</feature>
<dbReference type="NCBIfam" id="TIGR02980">
    <property type="entry name" value="SigBFG"/>
    <property type="match status" value="1"/>
</dbReference>
<keyword evidence="1" id="KW-0805">Transcription regulation</keyword>
<dbReference type="InterPro" id="IPR013325">
    <property type="entry name" value="RNA_pol_sigma_r2"/>
</dbReference>
<dbReference type="GO" id="GO:0006352">
    <property type="term" value="P:DNA-templated transcription initiation"/>
    <property type="evidence" value="ECO:0007669"/>
    <property type="project" value="InterPro"/>
</dbReference>
<evidence type="ECO:0000313" key="7">
    <source>
        <dbReference type="Proteomes" id="UP001058003"/>
    </source>
</evidence>
<dbReference type="Pfam" id="PF04545">
    <property type="entry name" value="Sigma70_r4"/>
    <property type="match status" value="1"/>
</dbReference>
<dbReference type="PROSITE" id="PS50801">
    <property type="entry name" value="STAS"/>
    <property type="match status" value="1"/>
</dbReference>
<organism evidence="6 7">
    <name type="scientific">Dactylosporangium aurantiacum</name>
    <dbReference type="NCBI Taxonomy" id="35754"/>
    <lineage>
        <taxon>Bacteria</taxon>
        <taxon>Bacillati</taxon>
        <taxon>Actinomycetota</taxon>
        <taxon>Actinomycetes</taxon>
        <taxon>Micromonosporales</taxon>
        <taxon>Micromonosporaceae</taxon>
        <taxon>Dactylosporangium</taxon>
    </lineage>
</organism>
<dbReference type="SUPFAM" id="SSF52091">
    <property type="entry name" value="SpoIIaa-like"/>
    <property type="match status" value="1"/>
</dbReference>
<keyword evidence="7" id="KW-1185">Reference proteome</keyword>
<dbReference type="CDD" id="cd07043">
    <property type="entry name" value="STAS_anti-anti-sigma_factors"/>
    <property type="match status" value="1"/>
</dbReference>
<dbReference type="InterPro" id="IPR013324">
    <property type="entry name" value="RNA_pol_sigma_r3/r4-like"/>
</dbReference>
<evidence type="ECO:0000313" key="6">
    <source>
        <dbReference type="EMBL" id="UWZ58983.1"/>
    </source>
</evidence>
<dbReference type="GO" id="GO:0003677">
    <property type="term" value="F:DNA binding"/>
    <property type="evidence" value="ECO:0007669"/>
    <property type="project" value="UniProtKB-KW"/>
</dbReference>
<accession>A0A9Q9IPQ5</accession>
<evidence type="ECO:0000256" key="4">
    <source>
        <dbReference type="ARBA" id="ARBA00023163"/>
    </source>
</evidence>
<dbReference type="InterPro" id="IPR014284">
    <property type="entry name" value="RNA_pol_sigma-70_dom"/>
</dbReference>
<dbReference type="Proteomes" id="UP001058003">
    <property type="component" value="Chromosome"/>
</dbReference>
<keyword evidence="4" id="KW-0804">Transcription</keyword>
<dbReference type="Pfam" id="PF04542">
    <property type="entry name" value="Sigma70_r2"/>
    <property type="match status" value="1"/>
</dbReference>
<sequence>MHLTIAVSSRDARTLMELTGVLDYASAPYLRQAAFDLFDGGARDVTIEVSRLRLLDAASIKVLLYLRTKAEHLGAGLRVAGAAGRVLTALEISGVAKQLRVYDELDWPVGQRDRQEVALDELRVTHGQWPPAVTGLLGDLGAMDPDDPRRERIREQAIELCLPVARRLARRYGGGAESAADLLQVASVGLVKAVDGFDAGLGVEFGAYATPTIVGELKRHFRDRTWGIRVPRRLQELRIAVNKVRDELTQTLGRSPTVTDLARRLDVDEEQIIEMLGTGSAYRPLSLDTPVSVGDDETTLLDGLSVDAPEYGMVEARESLRVAMARLPEREQRILSLRFYGNLSQAEIAERVGLSQMHVSRLLSQALAVLRRRLTQ</sequence>
<evidence type="ECO:0000259" key="5">
    <source>
        <dbReference type="PROSITE" id="PS50801"/>
    </source>
</evidence>
<dbReference type="KEGG" id="daur:Daura_24150"/>
<dbReference type="PANTHER" id="PTHR30385:SF4">
    <property type="entry name" value="RNA POLYMERASE SIGMA-E FACTOR"/>
    <property type="match status" value="1"/>
</dbReference>
<dbReference type="Gene3D" id="1.10.10.10">
    <property type="entry name" value="Winged helix-like DNA-binding domain superfamily/Winged helix DNA-binding domain"/>
    <property type="match status" value="2"/>
</dbReference>
<dbReference type="InterPro" id="IPR036388">
    <property type="entry name" value="WH-like_DNA-bd_sf"/>
</dbReference>
<dbReference type="AlphaFoldDB" id="A0A9Q9IPQ5"/>
<evidence type="ECO:0000256" key="1">
    <source>
        <dbReference type="ARBA" id="ARBA00023015"/>
    </source>
</evidence>
<dbReference type="InterPro" id="IPR036513">
    <property type="entry name" value="STAS_dom_sf"/>
</dbReference>
<dbReference type="CDD" id="cd06171">
    <property type="entry name" value="Sigma70_r4"/>
    <property type="match status" value="1"/>
</dbReference>
<proteinExistence type="predicted"/>
<reference evidence="6" key="1">
    <citation type="submission" date="2021-04" db="EMBL/GenBank/DDBJ databases">
        <title>Dactylosporangium aurantiacum NRRL B-8018 full assembly.</title>
        <authorList>
            <person name="Hartkoorn R.C."/>
            <person name="Beaudoing E."/>
            <person name="Hot D."/>
        </authorList>
    </citation>
    <scope>NUCLEOTIDE SEQUENCE</scope>
    <source>
        <strain evidence="6">NRRL B-8018</strain>
    </source>
</reference>
<dbReference type="InterPro" id="IPR007627">
    <property type="entry name" value="RNA_pol_sigma70_r2"/>
</dbReference>
<dbReference type="OrthoDB" id="9804285at2"/>
<name>A0A9Q9IPQ5_9ACTN</name>
<dbReference type="InterPro" id="IPR000943">
    <property type="entry name" value="RNA_pol_sigma70"/>
</dbReference>